<feature type="domain" description="Glycosyl transferase family 1" evidence="1">
    <location>
        <begin position="12"/>
        <end position="78"/>
    </location>
</feature>
<gene>
    <name evidence="2" type="ORF">S01H1_85545</name>
</gene>
<dbReference type="Pfam" id="PF00534">
    <property type="entry name" value="Glycos_transf_1"/>
    <property type="match status" value="1"/>
</dbReference>
<proteinExistence type="predicted"/>
<dbReference type="Gene3D" id="3.40.50.2000">
    <property type="entry name" value="Glycogen Phosphorylase B"/>
    <property type="match status" value="1"/>
</dbReference>
<dbReference type="InterPro" id="IPR001296">
    <property type="entry name" value="Glyco_trans_1"/>
</dbReference>
<evidence type="ECO:0000313" key="2">
    <source>
        <dbReference type="EMBL" id="GAG41953.1"/>
    </source>
</evidence>
<accession>X0XZK8</accession>
<organism evidence="2">
    <name type="scientific">marine sediment metagenome</name>
    <dbReference type="NCBI Taxonomy" id="412755"/>
    <lineage>
        <taxon>unclassified sequences</taxon>
        <taxon>metagenomes</taxon>
        <taxon>ecological metagenomes</taxon>
    </lineage>
</organism>
<comment type="caution">
    <text evidence="2">The sequence shown here is derived from an EMBL/GenBank/DDBJ whole genome shotgun (WGS) entry which is preliminary data.</text>
</comment>
<protein>
    <recommendedName>
        <fullName evidence="1">Glycosyl transferase family 1 domain-containing protein</fullName>
    </recommendedName>
</protein>
<sequence>SCEKTGYLPEKKPGEFWAAYIGTIGRCYDIKTLLKTAGLLKSSHPNIKFFIAGDGPEYNALKNIAAREQLTNCDFLGLLKYG</sequence>
<feature type="non-terminal residue" evidence="2">
    <location>
        <position position="82"/>
    </location>
</feature>
<dbReference type="SUPFAM" id="SSF53756">
    <property type="entry name" value="UDP-Glycosyltransferase/glycogen phosphorylase"/>
    <property type="match status" value="1"/>
</dbReference>
<evidence type="ECO:0000259" key="1">
    <source>
        <dbReference type="Pfam" id="PF00534"/>
    </source>
</evidence>
<dbReference type="AlphaFoldDB" id="X0XZK8"/>
<dbReference type="GO" id="GO:0016757">
    <property type="term" value="F:glycosyltransferase activity"/>
    <property type="evidence" value="ECO:0007669"/>
    <property type="project" value="InterPro"/>
</dbReference>
<reference evidence="2" key="1">
    <citation type="journal article" date="2014" name="Front. Microbiol.">
        <title>High frequency of phylogenetically diverse reductive dehalogenase-homologous genes in deep subseafloor sedimentary metagenomes.</title>
        <authorList>
            <person name="Kawai M."/>
            <person name="Futagami T."/>
            <person name="Toyoda A."/>
            <person name="Takaki Y."/>
            <person name="Nishi S."/>
            <person name="Hori S."/>
            <person name="Arai W."/>
            <person name="Tsubouchi T."/>
            <person name="Morono Y."/>
            <person name="Uchiyama I."/>
            <person name="Ito T."/>
            <person name="Fujiyama A."/>
            <person name="Inagaki F."/>
            <person name="Takami H."/>
        </authorList>
    </citation>
    <scope>NUCLEOTIDE SEQUENCE</scope>
    <source>
        <strain evidence="2">Expedition CK06-06</strain>
    </source>
</reference>
<dbReference type="EMBL" id="BARS01058797">
    <property type="protein sequence ID" value="GAG41953.1"/>
    <property type="molecule type" value="Genomic_DNA"/>
</dbReference>
<name>X0XZK8_9ZZZZ</name>
<feature type="non-terminal residue" evidence="2">
    <location>
        <position position="1"/>
    </location>
</feature>